<keyword evidence="4 6" id="KW-1133">Transmembrane helix</keyword>
<accession>A0A2V2N7J6</accession>
<feature type="transmembrane region" description="Helical" evidence="6">
    <location>
        <begin position="153"/>
        <end position="177"/>
    </location>
</feature>
<protein>
    <submittedName>
        <fullName evidence="7">Lysylphosphatidylglycerol synthetase</fullName>
    </submittedName>
</protein>
<organism evidence="7 8">
    <name type="scientific">Methanospirillum lacunae</name>
    <dbReference type="NCBI Taxonomy" id="668570"/>
    <lineage>
        <taxon>Archaea</taxon>
        <taxon>Methanobacteriati</taxon>
        <taxon>Methanobacteriota</taxon>
        <taxon>Stenosarchaea group</taxon>
        <taxon>Methanomicrobia</taxon>
        <taxon>Methanomicrobiales</taxon>
        <taxon>Methanospirillaceae</taxon>
        <taxon>Methanospirillum</taxon>
    </lineage>
</organism>
<evidence type="ECO:0000256" key="1">
    <source>
        <dbReference type="ARBA" id="ARBA00004651"/>
    </source>
</evidence>
<dbReference type="InterPro" id="IPR022791">
    <property type="entry name" value="L-PG_synthase/AglD"/>
</dbReference>
<keyword evidence="3 6" id="KW-0812">Transmembrane</keyword>
<dbReference type="GeneID" id="97547137"/>
<dbReference type="GO" id="GO:0005886">
    <property type="term" value="C:plasma membrane"/>
    <property type="evidence" value="ECO:0007669"/>
    <property type="project" value="UniProtKB-SubCell"/>
</dbReference>
<dbReference type="Pfam" id="PF03706">
    <property type="entry name" value="LPG_synthase_TM"/>
    <property type="match status" value="1"/>
</dbReference>
<name>A0A2V2N7J6_9EURY</name>
<sequence length="347" mass="38186">MKFSSRTLFAISILFSLVVLAIVFATTFTKETISYILAFNFYFLILSIGFRILALIFWGVRIQVLSRALGYRVPLPHAVNMVLAGLFAGTITPGQSGGEPVRIHELYRVGVKVGDATAVVITERILDGIILTILGIGIMTITGSIWSTFSLSMIILIIIAWVCLISVALIPILMLRYPVRMKSLIMRLITWISAKLSGTRFSTSRILEHADEEIDNFFESFSKFAGPAAWGLIAGGGITALFWVTEFMVASVILMGLGLEPHILLSFLFQIIIAIVMMIPLTPGSSGITEISTSSLYALIVPSATLGFFVLLWRFVTFYLNIILGSLAGLVIVHREVVVRSKNKDEE</sequence>
<keyword evidence="2" id="KW-1003">Cell membrane</keyword>
<feature type="transmembrane region" description="Helical" evidence="6">
    <location>
        <begin position="129"/>
        <end position="147"/>
    </location>
</feature>
<dbReference type="PANTHER" id="PTHR37693:SF1">
    <property type="entry name" value="INTEGRAL MEMBRANE PROTEIN"/>
    <property type="match status" value="1"/>
</dbReference>
<dbReference type="Proteomes" id="UP000245657">
    <property type="component" value="Unassembled WGS sequence"/>
</dbReference>
<dbReference type="AlphaFoldDB" id="A0A2V2N7J6"/>
<dbReference type="OrthoDB" id="15513at2157"/>
<evidence type="ECO:0000256" key="2">
    <source>
        <dbReference type="ARBA" id="ARBA00022475"/>
    </source>
</evidence>
<feature type="transmembrane region" description="Helical" evidence="6">
    <location>
        <begin position="35"/>
        <end position="60"/>
    </location>
</feature>
<evidence type="ECO:0000256" key="5">
    <source>
        <dbReference type="ARBA" id="ARBA00023136"/>
    </source>
</evidence>
<comment type="caution">
    <text evidence="7">The sequence shown here is derived from an EMBL/GenBank/DDBJ whole genome shotgun (WGS) entry which is preliminary data.</text>
</comment>
<feature type="transmembrane region" description="Helical" evidence="6">
    <location>
        <begin position="229"/>
        <end position="257"/>
    </location>
</feature>
<evidence type="ECO:0000313" key="7">
    <source>
        <dbReference type="EMBL" id="PWR71243.1"/>
    </source>
</evidence>
<evidence type="ECO:0000313" key="8">
    <source>
        <dbReference type="Proteomes" id="UP000245657"/>
    </source>
</evidence>
<dbReference type="NCBIfam" id="TIGR00374">
    <property type="entry name" value="flippase-like domain"/>
    <property type="match status" value="1"/>
</dbReference>
<evidence type="ECO:0000256" key="4">
    <source>
        <dbReference type="ARBA" id="ARBA00022989"/>
    </source>
</evidence>
<comment type="subcellular location">
    <subcellularLocation>
        <location evidence="1">Cell membrane</location>
        <topology evidence="1">Multi-pass membrane protein</topology>
    </subcellularLocation>
</comment>
<keyword evidence="8" id="KW-1185">Reference proteome</keyword>
<gene>
    <name evidence="7" type="ORF">DK846_10260</name>
</gene>
<dbReference type="PANTHER" id="PTHR37693">
    <property type="entry name" value="PHOSPHATIDYLGLYCEROL LYSYLTRANSFERASE"/>
    <property type="match status" value="1"/>
</dbReference>
<reference evidence="7 8" key="1">
    <citation type="submission" date="2018-05" db="EMBL/GenBank/DDBJ databases">
        <title>Draft genome of Methanospirillum lacunae Ki8-1.</title>
        <authorList>
            <person name="Dueholm M.S."/>
            <person name="Nielsen P.H."/>
            <person name="Bakmann L.F."/>
            <person name="Otzen D.E."/>
        </authorList>
    </citation>
    <scope>NUCLEOTIDE SEQUENCE [LARGE SCALE GENOMIC DNA]</scope>
    <source>
        <strain evidence="7 8">Ki8-1</strain>
    </source>
</reference>
<dbReference type="EMBL" id="QGMY01000008">
    <property type="protein sequence ID" value="PWR71243.1"/>
    <property type="molecule type" value="Genomic_DNA"/>
</dbReference>
<feature type="transmembrane region" description="Helical" evidence="6">
    <location>
        <begin position="318"/>
        <end position="338"/>
    </location>
</feature>
<proteinExistence type="predicted"/>
<dbReference type="RefSeq" id="WP_109968861.1">
    <property type="nucleotide sequence ID" value="NZ_CP176093.1"/>
</dbReference>
<feature type="transmembrane region" description="Helical" evidence="6">
    <location>
        <begin position="263"/>
        <end position="282"/>
    </location>
</feature>
<evidence type="ECO:0000256" key="6">
    <source>
        <dbReference type="SAM" id="Phobius"/>
    </source>
</evidence>
<evidence type="ECO:0000256" key="3">
    <source>
        <dbReference type="ARBA" id="ARBA00022692"/>
    </source>
</evidence>
<keyword evidence="5 6" id="KW-0472">Membrane</keyword>